<sequence length="57" mass="5647">MLARLCPQDTKPQLLLYGVVKRFYRFGFGGNGLGGLGEAGGCPNCLPGGGGGGGGGF</sequence>
<proteinExistence type="predicted"/>
<dbReference type="RefSeq" id="WP_177229141.1">
    <property type="nucleotide sequence ID" value="NZ_FPBK01000012.1"/>
</dbReference>
<dbReference type="Proteomes" id="UP000199138">
    <property type="component" value="Unassembled WGS sequence"/>
</dbReference>
<evidence type="ECO:0000313" key="1">
    <source>
        <dbReference type="EMBL" id="SFU67393.1"/>
    </source>
</evidence>
<keyword evidence="2" id="KW-1185">Reference proteome</keyword>
<evidence type="ECO:0000313" key="2">
    <source>
        <dbReference type="Proteomes" id="UP000199138"/>
    </source>
</evidence>
<protein>
    <submittedName>
        <fullName evidence="1">Uncharacterized protein</fullName>
    </submittedName>
</protein>
<reference evidence="1 2" key="1">
    <citation type="submission" date="2016-10" db="EMBL/GenBank/DDBJ databases">
        <authorList>
            <person name="de Groot N.N."/>
        </authorList>
    </citation>
    <scope>NUCLEOTIDE SEQUENCE [LARGE SCALE GENOMIC DNA]</scope>
    <source>
        <strain evidence="1 2">CGMCC 1.12333</strain>
    </source>
</reference>
<accession>A0A1I7I360</accession>
<organism evidence="1 2">
    <name type="scientific">Pustulibacterium marinum</name>
    <dbReference type="NCBI Taxonomy" id="1224947"/>
    <lineage>
        <taxon>Bacteria</taxon>
        <taxon>Pseudomonadati</taxon>
        <taxon>Bacteroidota</taxon>
        <taxon>Flavobacteriia</taxon>
        <taxon>Flavobacteriales</taxon>
        <taxon>Flavobacteriaceae</taxon>
        <taxon>Pustulibacterium</taxon>
    </lineage>
</organism>
<dbReference type="AlphaFoldDB" id="A0A1I7I360"/>
<gene>
    <name evidence="1" type="ORF">SAMN05216480_112127</name>
</gene>
<dbReference type="EMBL" id="FPBK01000012">
    <property type="protein sequence ID" value="SFU67393.1"/>
    <property type="molecule type" value="Genomic_DNA"/>
</dbReference>
<name>A0A1I7I360_9FLAO</name>